<sequence>MFEQSVVTKCSRDNLKMKKKLAKIVNTALTSVALCIAIASYVYKAEAAPVFLNLSWEGINGLRVELMFRFDQQFVLGF</sequence>
<dbReference type="EMBL" id="MKZS01000001">
    <property type="protein sequence ID" value="OLT59373.1"/>
    <property type="molecule type" value="Genomic_DNA"/>
</dbReference>
<dbReference type="AlphaFoldDB" id="A0A1U7N090"/>
<evidence type="ECO:0000313" key="2">
    <source>
        <dbReference type="EMBL" id="OLT59373.1"/>
    </source>
</evidence>
<keyword evidence="1" id="KW-0472">Membrane</keyword>
<reference evidence="2 3" key="1">
    <citation type="submission" date="2016-10" db="EMBL/GenBank/DDBJ databases">
        <title>Comparative genomics uncovers the prolific and rare metabolic potential of the cyanobacterial genus Moorea.</title>
        <authorList>
            <person name="Leao T."/>
            <person name="Castelao G."/>
            <person name="Korobeynikov A."/>
            <person name="Monroe E.A."/>
            <person name="Podell S."/>
            <person name="Glukhov E."/>
            <person name="Allen E."/>
            <person name="Gerwick W.H."/>
            <person name="Gerwick L."/>
        </authorList>
    </citation>
    <scope>NUCLEOTIDE SEQUENCE [LARGE SCALE GENOMIC DNA]</scope>
    <source>
        <strain evidence="2 3">PNG5-198</strain>
    </source>
</reference>
<dbReference type="Proteomes" id="UP000186657">
    <property type="component" value="Unassembled WGS sequence"/>
</dbReference>
<name>A0A1U7N090_9CYAN</name>
<comment type="caution">
    <text evidence="2">The sequence shown here is derived from an EMBL/GenBank/DDBJ whole genome shotgun (WGS) entry which is preliminary data.</text>
</comment>
<keyword evidence="3" id="KW-1185">Reference proteome</keyword>
<evidence type="ECO:0000256" key="1">
    <source>
        <dbReference type="SAM" id="Phobius"/>
    </source>
</evidence>
<evidence type="ECO:0000313" key="3">
    <source>
        <dbReference type="Proteomes" id="UP000186657"/>
    </source>
</evidence>
<keyword evidence="1" id="KW-0812">Transmembrane</keyword>
<keyword evidence="1" id="KW-1133">Transmembrane helix</keyword>
<organism evidence="2 3">
    <name type="scientific">Moorena bouillonii PNG</name>
    <dbReference type="NCBI Taxonomy" id="568701"/>
    <lineage>
        <taxon>Bacteria</taxon>
        <taxon>Bacillati</taxon>
        <taxon>Cyanobacteriota</taxon>
        <taxon>Cyanophyceae</taxon>
        <taxon>Coleofasciculales</taxon>
        <taxon>Coleofasciculaceae</taxon>
        <taxon>Moorena</taxon>
    </lineage>
</organism>
<protein>
    <submittedName>
        <fullName evidence="2">Uncharacterized protein</fullName>
    </submittedName>
</protein>
<proteinExistence type="predicted"/>
<feature type="transmembrane region" description="Helical" evidence="1">
    <location>
        <begin position="21"/>
        <end position="43"/>
    </location>
</feature>
<accession>A0A1U7N090</accession>
<gene>
    <name evidence="2" type="ORF">BJP37_10260</name>
</gene>